<dbReference type="InterPro" id="IPR002016">
    <property type="entry name" value="Haem_peroxidase"/>
</dbReference>
<keyword evidence="10 12" id="KW-1015">Disulfide bond</keyword>
<dbReference type="GO" id="GO:0006979">
    <property type="term" value="P:response to oxidative stress"/>
    <property type="evidence" value="ECO:0007669"/>
    <property type="project" value="InterPro"/>
</dbReference>
<dbReference type="PROSITE" id="PS00435">
    <property type="entry name" value="PEROXIDASE_1"/>
    <property type="match status" value="1"/>
</dbReference>
<keyword evidence="15" id="KW-1185">Reference proteome</keyword>
<evidence type="ECO:0000256" key="2">
    <source>
        <dbReference type="ARBA" id="ARBA00006873"/>
    </source>
</evidence>
<dbReference type="AlphaFoldDB" id="A0A7J0FT31"/>
<feature type="binding site" evidence="11">
    <location>
        <position position="75"/>
    </location>
    <ligand>
        <name>Ca(2+)</name>
        <dbReference type="ChEBI" id="CHEBI:29108"/>
        <label>2</label>
    </ligand>
</feature>
<dbReference type="OrthoDB" id="2113341at2759"/>
<evidence type="ECO:0000256" key="6">
    <source>
        <dbReference type="ARBA" id="ARBA00022723"/>
    </source>
</evidence>
<feature type="binding site" description="axial binding residue" evidence="11">
    <location>
        <position position="27"/>
    </location>
    <ligand>
        <name>heme b</name>
        <dbReference type="ChEBI" id="CHEBI:60344"/>
    </ligand>
    <ligandPart>
        <name>Fe</name>
        <dbReference type="ChEBI" id="CHEBI:18248"/>
    </ligandPart>
</feature>
<keyword evidence="8" id="KW-0560">Oxidoreductase</keyword>
<dbReference type="PROSITE" id="PS50873">
    <property type="entry name" value="PEROXIDASE_4"/>
    <property type="match status" value="1"/>
</dbReference>
<comment type="cofactor">
    <cofactor evidence="11">
        <name>heme b</name>
        <dbReference type="ChEBI" id="CHEBI:60344"/>
    </cofactor>
    <text evidence="11">Binds 1 heme b (iron(II)-protoporphyrin IX) group per subunit.</text>
</comment>
<comment type="similarity">
    <text evidence="2">Belongs to the peroxidase family. Ascorbate peroxidase subfamily.</text>
</comment>
<dbReference type="InterPro" id="IPR019793">
    <property type="entry name" value="Peroxidases_heam-ligand_BS"/>
</dbReference>
<keyword evidence="6 11" id="KW-0479">Metal-binding</keyword>
<feature type="disulfide bond" evidence="12">
    <location>
        <begin position="34"/>
        <end position="59"/>
    </location>
</feature>
<evidence type="ECO:0000256" key="10">
    <source>
        <dbReference type="ARBA" id="ARBA00023157"/>
    </source>
</evidence>
<comment type="cofactor">
    <cofactor evidence="11">
        <name>Ca(2+)</name>
        <dbReference type="ChEBI" id="CHEBI:29108"/>
    </cofactor>
    <text evidence="11">Binds 2 calcium ions per subunit.</text>
</comment>
<dbReference type="PANTHER" id="PTHR31388:SF257">
    <property type="entry name" value="PEROXIDASE"/>
    <property type="match status" value="1"/>
</dbReference>
<reference evidence="14 15" key="1">
    <citation type="submission" date="2019-07" db="EMBL/GenBank/DDBJ databases">
        <title>De Novo Assembly of kiwifruit Actinidia rufa.</title>
        <authorList>
            <person name="Sugita-Konishi S."/>
            <person name="Sato K."/>
            <person name="Mori E."/>
            <person name="Abe Y."/>
            <person name="Kisaki G."/>
            <person name="Hamano K."/>
            <person name="Suezawa K."/>
            <person name="Otani M."/>
            <person name="Fukuda T."/>
            <person name="Manabe T."/>
            <person name="Gomi K."/>
            <person name="Tabuchi M."/>
            <person name="Akimitsu K."/>
            <person name="Kataoka I."/>
        </authorList>
    </citation>
    <scope>NUCLEOTIDE SEQUENCE [LARGE SCALE GENOMIC DNA]</scope>
    <source>
        <strain evidence="15">cv. Fuchu</strain>
    </source>
</reference>
<dbReference type="InterPro" id="IPR000823">
    <property type="entry name" value="Peroxidase_pln"/>
</dbReference>
<name>A0A7J0FT31_9ERIC</name>
<dbReference type="Gene3D" id="1.10.520.10">
    <property type="match status" value="1"/>
</dbReference>
<feature type="binding site" evidence="11">
    <location>
        <position position="28"/>
    </location>
    <ligand>
        <name>Ca(2+)</name>
        <dbReference type="ChEBI" id="CHEBI:29108"/>
        <label>2</label>
    </ligand>
</feature>
<dbReference type="GO" id="GO:0046872">
    <property type="term" value="F:metal ion binding"/>
    <property type="evidence" value="ECO:0007669"/>
    <property type="project" value="UniProtKB-KW"/>
</dbReference>
<evidence type="ECO:0000256" key="12">
    <source>
        <dbReference type="PIRSR" id="PIRSR600823-5"/>
    </source>
</evidence>
<feature type="domain" description="Plant heme peroxidase family profile" evidence="13">
    <location>
        <begin position="1"/>
        <end position="152"/>
    </location>
</feature>
<dbReference type="GO" id="GO:0140825">
    <property type="term" value="F:lactoperoxidase activity"/>
    <property type="evidence" value="ECO:0007669"/>
    <property type="project" value="UniProtKB-EC"/>
</dbReference>
<dbReference type="Gene3D" id="1.10.420.10">
    <property type="entry name" value="Peroxidase, domain 2"/>
    <property type="match status" value="1"/>
</dbReference>
<dbReference type="Proteomes" id="UP000585474">
    <property type="component" value="Unassembled WGS sequence"/>
</dbReference>
<protein>
    <recommendedName>
        <fullName evidence="3">peroxidase</fullName>
        <ecNumber evidence="3">1.11.1.7</ecNumber>
    </recommendedName>
</protein>
<evidence type="ECO:0000256" key="8">
    <source>
        <dbReference type="ARBA" id="ARBA00023002"/>
    </source>
</evidence>
<comment type="caution">
    <text evidence="14">The sequence shown here is derived from an EMBL/GenBank/DDBJ whole genome shotgun (WGS) entry which is preliminary data.</text>
</comment>
<evidence type="ECO:0000256" key="9">
    <source>
        <dbReference type="ARBA" id="ARBA00023004"/>
    </source>
</evidence>
<evidence type="ECO:0000256" key="1">
    <source>
        <dbReference type="ARBA" id="ARBA00000189"/>
    </source>
</evidence>
<dbReference type="SUPFAM" id="SSF48113">
    <property type="entry name" value="Heme-dependent peroxidases"/>
    <property type="match status" value="1"/>
</dbReference>
<evidence type="ECO:0000259" key="13">
    <source>
        <dbReference type="PROSITE" id="PS50873"/>
    </source>
</evidence>
<dbReference type="FunFam" id="1.10.420.10:FF:000001">
    <property type="entry name" value="Peroxidase"/>
    <property type="match status" value="1"/>
</dbReference>
<evidence type="ECO:0000256" key="11">
    <source>
        <dbReference type="PIRSR" id="PIRSR600823-3"/>
    </source>
</evidence>
<evidence type="ECO:0000256" key="7">
    <source>
        <dbReference type="ARBA" id="ARBA00022837"/>
    </source>
</evidence>
<gene>
    <name evidence="14" type="ORF">Acr_15g0003330</name>
</gene>
<proteinExistence type="inferred from homology"/>
<organism evidence="14 15">
    <name type="scientific">Actinidia rufa</name>
    <dbReference type="NCBI Taxonomy" id="165716"/>
    <lineage>
        <taxon>Eukaryota</taxon>
        <taxon>Viridiplantae</taxon>
        <taxon>Streptophyta</taxon>
        <taxon>Embryophyta</taxon>
        <taxon>Tracheophyta</taxon>
        <taxon>Spermatophyta</taxon>
        <taxon>Magnoliopsida</taxon>
        <taxon>eudicotyledons</taxon>
        <taxon>Gunneridae</taxon>
        <taxon>Pentapetalae</taxon>
        <taxon>asterids</taxon>
        <taxon>Ericales</taxon>
        <taxon>Actinidiaceae</taxon>
        <taxon>Actinidia</taxon>
    </lineage>
</organism>
<evidence type="ECO:0000313" key="15">
    <source>
        <dbReference type="Proteomes" id="UP000585474"/>
    </source>
</evidence>
<evidence type="ECO:0000256" key="5">
    <source>
        <dbReference type="ARBA" id="ARBA00022617"/>
    </source>
</evidence>
<keyword evidence="7 11" id="KW-0106">Calcium</keyword>
<keyword evidence="9 11" id="KW-0408">Iron</keyword>
<dbReference type="EMBL" id="BJWL01000015">
    <property type="protein sequence ID" value="GFZ01724.1"/>
    <property type="molecule type" value="Genomic_DNA"/>
</dbReference>
<dbReference type="Pfam" id="PF00141">
    <property type="entry name" value="peroxidase"/>
    <property type="match status" value="1"/>
</dbReference>
<sequence length="152" mass="16099">MDLSDLISAFSNKGLTAQEMVALSGSHTIGQAGCATFRDRIYNDTTMDSNLATSLKSNCPTSGGDANLSPLDATTPLIFDNGYFKNLVKNKGLLHSDQQLFAGGSTDSLVTDYSTSLSTFYADFAAAIVKMGNLGPLTGNNGQIRTNCRKIN</sequence>
<keyword evidence="4 14" id="KW-0575">Peroxidase</keyword>
<evidence type="ECO:0000313" key="14">
    <source>
        <dbReference type="EMBL" id="GFZ01724.1"/>
    </source>
</evidence>
<dbReference type="EC" id="1.11.1.7" evidence="3"/>
<comment type="catalytic activity">
    <reaction evidence="1">
        <text>2 a phenolic donor + H2O2 = 2 a phenolic radical donor + 2 H2O</text>
        <dbReference type="Rhea" id="RHEA:56136"/>
        <dbReference type="ChEBI" id="CHEBI:15377"/>
        <dbReference type="ChEBI" id="CHEBI:16240"/>
        <dbReference type="ChEBI" id="CHEBI:139520"/>
        <dbReference type="ChEBI" id="CHEBI:139521"/>
        <dbReference type="EC" id="1.11.1.7"/>
    </reaction>
</comment>
<keyword evidence="5" id="KW-0349">Heme</keyword>
<feature type="binding site" evidence="11">
    <location>
        <position position="80"/>
    </location>
    <ligand>
        <name>Ca(2+)</name>
        <dbReference type="ChEBI" id="CHEBI:29108"/>
        <label>2</label>
    </ligand>
</feature>
<evidence type="ECO:0000256" key="3">
    <source>
        <dbReference type="ARBA" id="ARBA00012313"/>
    </source>
</evidence>
<feature type="binding site" evidence="11">
    <location>
        <position position="72"/>
    </location>
    <ligand>
        <name>Ca(2+)</name>
        <dbReference type="ChEBI" id="CHEBI:29108"/>
        <label>2</label>
    </ligand>
</feature>
<accession>A0A7J0FT31</accession>
<dbReference type="PRINTS" id="PR00461">
    <property type="entry name" value="PLPEROXIDASE"/>
</dbReference>
<dbReference type="PANTHER" id="PTHR31388">
    <property type="entry name" value="PEROXIDASE 72-RELATED"/>
    <property type="match status" value="1"/>
</dbReference>
<evidence type="ECO:0000256" key="4">
    <source>
        <dbReference type="ARBA" id="ARBA00022559"/>
    </source>
</evidence>
<dbReference type="GO" id="GO:0020037">
    <property type="term" value="F:heme binding"/>
    <property type="evidence" value="ECO:0007669"/>
    <property type="project" value="InterPro"/>
</dbReference>
<dbReference type="InterPro" id="IPR010255">
    <property type="entry name" value="Haem_peroxidase_sf"/>
</dbReference>